<dbReference type="PANTHER" id="PTHR43674">
    <property type="entry name" value="NITRILASE C965.09-RELATED"/>
    <property type="match status" value="1"/>
</dbReference>
<evidence type="ECO:0000313" key="3">
    <source>
        <dbReference type="EMBL" id="HIU48066.1"/>
    </source>
</evidence>
<accession>A0A9D1S5V9</accession>
<comment type="caution">
    <text evidence="3">The sequence shown here is derived from an EMBL/GenBank/DDBJ whole genome shotgun (WGS) entry which is preliminary data.</text>
</comment>
<reference evidence="3" key="1">
    <citation type="submission" date="2020-10" db="EMBL/GenBank/DDBJ databases">
        <authorList>
            <person name="Gilroy R."/>
        </authorList>
    </citation>
    <scope>NUCLEOTIDE SEQUENCE</scope>
    <source>
        <strain evidence="3">ChiSjej4B22-9803</strain>
    </source>
</reference>
<feature type="domain" description="CN hydrolase" evidence="2">
    <location>
        <begin position="2"/>
        <end position="249"/>
    </location>
</feature>
<dbReference type="Pfam" id="PF00795">
    <property type="entry name" value="CN_hydrolase"/>
    <property type="match status" value="1"/>
</dbReference>
<dbReference type="PROSITE" id="PS50263">
    <property type="entry name" value="CN_HYDROLASE"/>
    <property type="match status" value="1"/>
</dbReference>
<evidence type="ECO:0000259" key="2">
    <source>
        <dbReference type="PROSITE" id="PS50263"/>
    </source>
</evidence>
<dbReference type="CDD" id="cd07197">
    <property type="entry name" value="nitrilase"/>
    <property type="match status" value="1"/>
</dbReference>
<dbReference type="GO" id="GO:0016811">
    <property type="term" value="F:hydrolase activity, acting on carbon-nitrogen (but not peptide) bonds, in linear amides"/>
    <property type="evidence" value="ECO:0007669"/>
    <property type="project" value="TreeGrafter"/>
</dbReference>
<dbReference type="PANTHER" id="PTHR43674:SF2">
    <property type="entry name" value="BETA-UREIDOPROPIONASE"/>
    <property type="match status" value="1"/>
</dbReference>
<dbReference type="EMBL" id="DVND01000042">
    <property type="protein sequence ID" value="HIU48066.1"/>
    <property type="molecule type" value="Genomic_DNA"/>
</dbReference>
<dbReference type="InterPro" id="IPR050345">
    <property type="entry name" value="Aliph_Amidase/BUP"/>
</dbReference>
<proteinExistence type="predicted"/>
<dbReference type="Proteomes" id="UP000824111">
    <property type="component" value="Unassembled WGS sequence"/>
</dbReference>
<evidence type="ECO:0000256" key="1">
    <source>
        <dbReference type="ARBA" id="ARBA00022801"/>
    </source>
</evidence>
<dbReference type="InterPro" id="IPR003010">
    <property type="entry name" value="C-N_Hydrolase"/>
</dbReference>
<organism evidence="3 4">
    <name type="scientific">Candidatus Avimonoglobus intestinipullorum</name>
    <dbReference type="NCBI Taxonomy" id="2840699"/>
    <lineage>
        <taxon>Bacteria</taxon>
        <taxon>Bacillati</taxon>
        <taxon>Bacillota</taxon>
        <taxon>Clostridia</taxon>
        <taxon>Eubacteriales</taxon>
        <taxon>Candidatus Avimonoglobus</taxon>
    </lineage>
</organism>
<dbReference type="AlphaFoldDB" id="A0A9D1S5V9"/>
<dbReference type="InterPro" id="IPR036526">
    <property type="entry name" value="C-N_Hydrolase_sf"/>
</dbReference>
<gene>
    <name evidence="3" type="ORF">IAB04_01745</name>
</gene>
<dbReference type="Gene3D" id="3.60.110.10">
    <property type="entry name" value="Carbon-nitrogen hydrolase"/>
    <property type="match status" value="1"/>
</dbReference>
<dbReference type="SUPFAM" id="SSF56317">
    <property type="entry name" value="Carbon-nitrogen hydrolase"/>
    <property type="match status" value="1"/>
</dbReference>
<reference evidence="3" key="2">
    <citation type="journal article" date="2021" name="PeerJ">
        <title>Extensive microbial diversity within the chicken gut microbiome revealed by metagenomics and culture.</title>
        <authorList>
            <person name="Gilroy R."/>
            <person name="Ravi A."/>
            <person name="Getino M."/>
            <person name="Pursley I."/>
            <person name="Horton D.L."/>
            <person name="Alikhan N.F."/>
            <person name="Baker D."/>
            <person name="Gharbi K."/>
            <person name="Hall N."/>
            <person name="Watson M."/>
            <person name="Adriaenssens E.M."/>
            <person name="Foster-Nyarko E."/>
            <person name="Jarju S."/>
            <person name="Secka A."/>
            <person name="Antonio M."/>
            <person name="Oren A."/>
            <person name="Chaudhuri R.R."/>
            <person name="La Ragione R."/>
            <person name="Hildebrand F."/>
            <person name="Pallen M.J."/>
        </authorList>
    </citation>
    <scope>NUCLEOTIDE SEQUENCE</scope>
    <source>
        <strain evidence="3">ChiSjej4B22-9803</strain>
    </source>
</reference>
<evidence type="ECO:0000313" key="4">
    <source>
        <dbReference type="Proteomes" id="UP000824111"/>
    </source>
</evidence>
<sequence>MLNIALLQLLPGKTLQENLQKGIKACRCAKAAGADIALFPELWSNGYTVHRDVEMLKADAIPADGAFAAAFGKLAAELDMAIAVTFLEQCTPLPRNTMVLFDRFGKKALTYAKVHTCDFDVERNLTPGEDFEVAELDTAQGPVRVGAMICFDREFPESARILMLKGAEIVLVPNACPMEINRLAQLRSRAFENMMGIATCNYPCGQPDCNGHSSAFDGVAYLPDAPDSRDMCILEAGGAEGIYIAGFDMELLRTYRESEVHGNAYRHPRKYHILVDERIDEPFIREDYRR</sequence>
<keyword evidence="1 3" id="KW-0378">Hydrolase</keyword>
<name>A0A9D1S5V9_9FIRM</name>
<protein>
    <submittedName>
        <fullName evidence="3">Carbon-nitrogen hydrolase family protein</fullName>
    </submittedName>
</protein>